<dbReference type="EMBL" id="JSWE01000068">
    <property type="protein sequence ID" value="KIE05796.1"/>
    <property type="molecule type" value="Genomic_DNA"/>
</dbReference>
<dbReference type="STRING" id="86105.NF27_CR00020"/>
<sequence>MDKEAMLKYKGYRFPVEIISYVVWCYYRLAVSLRDIESLLMYKGVEVSHETIRSWVMRFGRIYANNLKRREGTRGDKWHLDEQCIVIRGKRY</sequence>
<evidence type="ECO:0000313" key="2">
    <source>
        <dbReference type="Proteomes" id="UP000031258"/>
    </source>
</evidence>
<protein>
    <recommendedName>
        <fullName evidence="3">Transposase</fullName>
    </recommendedName>
</protein>
<dbReference type="InterPro" id="IPR052183">
    <property type="entry name" value="IS_Transposase"/>
</dbReference>
<dbReference type="PANTHER" id="PTHR35528">
    <property type="entry name" value="BLL1675 PROTEIN"/>
    <property type="match status" value="1"/>
</dbReference>
<keyword evidence="2" id="KW-1185">Reference proteome</keyword>
<dbReference type="Proteomes" id="UP000031258">
    <property type="component" value="Unassembled WGS sequence"/>
</dbReference>
<dbReference type="AlphaFoldDB" id="A0A0C1N0F5"/>
<gene>
    <name evidence="1" type="ORF">NF27_CR00020</name>
</gene>
<dbReference type="PANTHER" id="PTHR35528:SF3">
    <property type="entry name" value="BLL1675 PROTEIN"/>
    <property type="match status" value="1"/>
</dbReference>
<evidence type="ECO:0000313" key="1">
    <source>
        <dbReference type="EMBL" id="KIE05796.1"/>
    </source>
</evidence>
<reference evidence="1 2" key="1">
    <citation type="submission" date="2014-11" db="EMBL/GenBank/DDBJ databases">
        <title>A Rickettsiales Symbiont of Amoebae With Ancient Features.</title>
        <authorList>
            <person name="Schulz F."/>
            <person name="Martijn J."/>
            <person name="Wascher F."/>
            <person name="Kostanjsek R."/>
            <person name="Ettema T.J."/>
            <person name="Horn M."/>
        </authorList>
    </citation>
    <scope>NUCLEOTIDE SEQUENCE [LARGE SCALE GENOMIC DNA]</scope>
    <source>
        <strain evidence="1 2">UWC36</strain>
    </source>
</reference>
<evidence type="ECO:0008006" key="3">
    <source>
        <dbReference type="Google" id="ProtNLM"/>
    </source>
</evidence>
<organism evidence="1 2">
    <name type="scientific">Candidatus Jidaibacter acanthamoebae</name>
    <dbReference type="NCBI Taxonomy" id="86105"/>
    <lineage>
        <taxon>Bacteria</taxon>
        <taxon>Pseudomonadati</taxon>
        <taxon>Pseudomonadota</taxon>
        <taxon>Alphaproteobacteria</taxon>
        <taxon>Rickettsiales</taxon>
        <taxon>Candidatus Midichloriaceae</taxon>
        <taxon>Candidatus Jidaibacter</taxon>
    </lineage>
</organism>
<name>A0A0C1N0F5_9RICK</name>
<proteinExistence type="predicted"/>
<accession>A0A0C1N0F5</accession>
<comment type="caution">
    <text evidence="1">The sequence shown here is derived from an EMBL/GenBank/DDBJ whole genome shotgun (WGS) entry which is preliminary data.</text>
</comment>